<reference evidence="2 3" key="2">
    <citation type="submission" date="2018-11" db="EMBL/GenBank/DDBJ databases">
        <authorList>
            <consortium name="Pathogen Informatics"/>
        </authorList>
    </citation>
    <scope>NUCLEOTIDE SEQUENCE [LARGE SCALE GENOMIC DNA]</scope>
</reference>
<dbReference type="AlphaFoldDB" id="A0A0R3SAQ8"/>
<proteinExistence type="predicted"/>
<dbReference type="OrthoDB" id="1884855at2759"/>
<feature type="coiled-coil region" evidence="1">
    <location>
        <begin position="146"/>
        <end position="180"/>
    </location>
</feature>
<evidence type="ECO:0000313" key="2">
    <source>
        <dbReference type="EMBL" id="VDL18922.1"/>
    </source>
</evidence>
<organism evidence="4">
    <name type="scientific">Hymenolepis diminuta</name>
    <name type="common">Rat tapeworm</name>
    <dbReference type="NCBI Taxonomy" id="6216"/>
    <lineage>
        <taxon>Eukaryota</taxon>
        <taxon>Metazoa</taxon>
        <taxon>Spiralia</taxon>
        <taxon>Lophotrochozoa</taxon>
        <taxon>Platyhelminthes</taxon>
        <taxon>Cestoda</taxon>
        <taxon>Eucestoda</taxon>
        <taxon>Cyclophyllidea</taxon>
        <taxon>Hymenolepididae</taxon>
        <taxon>Hymenolepis</taxon>
    </lineage>
</organism>
<evidence type="ECO:0000313" key="4">
    <source>
        <dbReference type="WBParaSite" id="HDID_0000146001-mRNA-1"/>
    </source>
</evidence>
<reference evidence="4" key="1">
    <citation type="submission" date="2017-02" db="UniProtKB">
        <authorList>
            <consortium name="WormBaseParasite"/>
        </authorList>
    </citation>
    <scope>IDENTIFICATION</scope>
</reference>
<protein>
    <submittedName>
        <fullName evidence="4">Protein MIS12 homolog</fullName>
    </submittedName>
</protein>
<name>A0A0R3SAQ8_HYMDI</name>
<keyword evidence="1" id="KW-0175">Coiled coil</keyword>
<sequence length="207" mass="23961">MDSSEEIEIPIEAFQEYITTALKFAPLNLSDKSKLILFLVMTTVYNIFIDNLDSLVNNVVDQIYSKYGEYLSANKSDSLKKMLKIKLQGQMNVLFDQFENFMITNVFNIDDNAVLPEDMPQTTYSKKKHEWIKTNIKKHEEQIFLLKSAEERADEELSSIKILQNDLNVATSEVENAVKRLFGDTTIRDVCDFVENLKKSRRRSDSP</sequence>
<dbReference type="WBParaSite" id="HDID_0000146001-mRNA-1">
    <property type="protein sequence ID" value="HDID_0000146001-mRNA-1"/>
    <property type="gene ID" value="HDID_0000146001"/>
</dbReference>
<accession>A0A0R3SAQ8</accession>
<evidence type="ECO:0000313" key="3">
    <source>
        <dbReference type="Proteomes" id="UP000274504"/>
    </source>
</evidence>
<dbReference type="Proteomes" id="UP000274504">
    <property type="component" value="Unassembled WGS sequence"/>
</dbReference>
<dbReference type="EMBL" id="UYSG01000271">
    <property type="protein sequence ID" value="VDL18922.1"/>
    <property type="molecule type" value="Genomic_DNA"/>
</dbReference>
<gene>
    <name evidence="2" type="ORF">HDID_LOCUS1461</name>
</gene>
<evidence type="ECO:0000256" key="1">
    <source>
        <dbReference type="SAM" id="Coils"/>
    </source>
</evidence>